<dbReference type="AlphaFoldDB" id="A0A2N5CPM7"/>
<dbReference type="PANTHER" id="PTHR13504">
    <property type="entry name" value="FIDO DOMAIN-CONTAINING PROTEIN DDB_G0283145"/>
    <property type="match status" value="1"/>
</dbReference>
<name>A0A2N5CPM7_9CAUL</name>
<keyword evidence="2" id="KW-0067">ATP-binding</keyword>
<dbReference type="GO" id="GO:0005524">
    <property type="term" value="F:ATP binding"/>
    <property type="evidence" value="ECO:0007669"/>
    <property type="project" value="UniProtKB-KW"/>
</dbReference>
<dbReference type="InterPro" id="IPR040198">
    <property type="entry name" value="Fido_containing"/>
</dbReference>
<sequence>MGDWPAQAVMDFRGRPLPERGTLAGYSALIARYDLVLPLPPRLAAIADRHHPISTDDWLMLTPRHQPHAELGPQLTFAFRYEGIDLQVLSRLFIAVEPEEIAAIVRAAPTGAFARRLWFLYEWLTERQLDVPDPGKVRLATVLDPDQQYALGQGEPSPRHKVLNNLPGVRAFCPLARRTPGLQAFSNLALGDQARAAMGRVRADLMARAAAFLLLNDSKSSFAIEGERPSGQRAARWGQAIAQAGVRALDVAELDRLQAVVIGDARFVRLGLRDEGGFVGVHDRDTNQPIPDHISARPQDLSSLLEGLTMFAHRAAQGGMDPVVAAASLAFGFVYIHPYVDGNGRLHRWLVHHALARAAFSPPGLVFPISAVILRHIERYRAVLESYSAPLLPLIDWRATDSGNVEVLNDTADYYRYFDVTSHAAFLYDCVEQTIVHDLPQEVRFLQAFDAFSQAVQQVVDMPMAKVELLHKFLEQNEGRLSQRGREREFSALTSDEVIRLETAYAQAFGA</sequence>
<dbReference type="InterPro" id="IPR003812">
    <property type="entry name" value="Fido"/>
</dbReference>
<dbReference type="InterPro" id="IPR036597">
    <property type="entry name" value="Fido-like_dom_sf"/>
</dbReference>
<evidence type="ECO:0000256" key="2">
    <source>
        <dbReference type="PIRSR" id="PIRSR640198-2"/>
    </source>
</evidence>
<feature type="active site" evidence="1">
    <location>
        <position position="337"/>
    </location>
</feature>
<dbReference type="SUPFAM" id="SSF140931">
    <property type="entry name" value="Fic-like"/>
    <property type="match status" value="1"/>
</dbReference>
<evidence type="ECO:0000259" key="3">
    <source>
        <dbReference type="PROSITE" id="PS51459"/>
    </source>
</evidence>
<organism evidence="4 5">
    <name type="scientific">Caulobacter flavus</name>
    <dbReference type="NCBI Taxonomy" id="1679497"/>
    <lineage>
        <taxon>Bacteria</taxon>
        <taxon>Pseudomonadati</taxon>
        <taxon>Pseudomonadota</taxon>
        <taxon>Alphaproteobacteria</taxon>
        <taxon>Caulobacterales</taxon>
        <taxon>Caulobacteraceae</taxon>
        <taxon>Caulobacter</taxon>
    </lineage>
</organism>
<dbReference type="PANTHER" id="PTHR13504:SF38">
    <property type="entry name" value="FIDO DOMAIN-CONTAINING PROTEIN"/>
    <property type="match status" value="1"/>
</dbReference>
<protein>
    <submittedName>
        <fullName evidence="4">Cell filamentation protein Fic</fullName>
    </submittedName>
</protein>
<dbReference type="Pfam" id="PF02661">
    <property type="entry name" value="Fic"/>
    <property type="match status" value="1"/>
</dbReference>
<accession>A0A2N5CPM7</accession>
<feature type="domain" description="Fido" evidence="3">
    <location>
        <begin position="249"/>
        <end position="400"/>
    </location>
</feature>
<proteinExistence type="predicted"/>
<reference evidence="4 5" key="1">
    <citation type="submission" date="2017-12" db="EMBL/GenBank/DDBJ databases">
        <title>The genome sequence of Caulobacter flavus CGMCC1 15093.</title>
        <authorList>
            <person name="Gao J."/>
            <person name="Mao X."/>
            <person name="Sun J."/>
        </authorList>
    </citation>
    <scope>NUCLEOTIDE SEQUENCE [LARGE SCALE GENOMIC DNA]</scope>
    <source>
        <strain evidence="4 5">CGMCC1 15093</strain>
    </source>
</reference>
<dbReference type="Gene3D" id="1.10.3290.10">
    <property type="entry name" value="Fido-like domain"/>
    <property type="match status" value="1"/>
</dbReference>
<evidence type="ECO:0000256" key="1">
    <source>
        <dbReference type="PIRSR" id="PIRSR640198-1"/>
    </source>
</evidence>
<dbReference type="PROSITE" id="PS51459">
    <property type="entry name" value="FIDO"/>
    <property type="match status" value="1"/>
</dbReference>
<keyword evidence="2" id="KW-0547">Nucleotide-binding</keyword>
<evidence type="ECO:0000313" key="5">
    <source>
        <dbReference type="Proteomes" id="UP000234483"/>
    </source>
</evidence>
<comment type="caution">
    <text evidence="4">The sequence shown here is derived from an EMBL/GenBank/DDBJ whole genome shotgun (WGS) entry which is preliminary data.</text>
</comment>
<dbReference type="Proteomes" id="UP000234483">
    <property type="component" value="Unassembled WGS sequence"/>
</dbReference>
<gene>
    <name evidence="4" type="ORF">CFHF_18370</name>
</gene>
<dbReference type="EMBL" id="PJRQ01000040">
    <property type="protein sequence ID" value="PLR09111.1"/>
    <property type="molecule type" value="Genomic_DNA"/>
</dbReference>
<evidence type="ECO:0000313" key="4">
    <source>
        <dbReference type="EMBL" id="PLR09111.1"/>
    </source>
</evidence>
<feature type="binding site" evidence="2">
    <location>
        <begin position="341"/>
        <end position="348"/>
    </location>
    <ligand>
        <name>ATP</name>
        <dbReference type="ChEBI" id="CHEBI:30616"/>
    </ligand>
</feature>